<dbReference type="AlphaFoldDB" id="A0A2Z6EUW8"/>
<dbReference type="RefSeq" id="WP_045362282.1">
    <property type="nucleotide sequence ID" value="NZ_AP018150.1"/>
</dbReference>
<name>A0A2Z6EUW8_9BURK</name>
<protein>
    <submittedName>
        <fullName evidence="1">Uncharacterized protein</fullName>
    </submittedName>
</protein>
<accession>A0A2Z6EUW8</accession>
<evidence type="ECO:0000313" key="2">
    <source>
        <dbReference type="Proteomes" id="UP000282597"/>
    </source>
</evidence>
<sequence>MPNIMITLDWNQSGQEWKKGSLNEGKKMLQDGYGIADDDCIDLFPDSLPIGKTLTGDTIIISAHAGNGTLGFNTDTRLSALGLFNKLKDIQDISRLEKIVIYACSMGVEVDSKESFASTLARSFSEMKQPVLVYAPLGISAFNSATAKFSVRNHVNDKNELPSDKSWVRCQPLISGTVDVLITSEPEMPYIKPEKIDYDAIGDWKIEVVETGESQ</sequence>
<keyword evidence="2" id="KW-1185">Reference proteome</keyword>
<proteinExistence type="predicted"/>
<gene>
    <name evidence="1" type="ORF">MCB1EB_1083</name>
</gene>
<dbReference type="Proteomes" id="UP000282597">
    <property type="component" value="Chromosome"/>
</dbReference>
<reference evidence="1 2" key="1">
    <citation type="journal article" date="2018" name="Microbes Environ.">
        <title>Comparative Genomic Insights into Endofungal Lifestyles of Two Bacterial Endosymbionts, Mycoavidus cysteinexigens and Burkholderia rhizoxinica.</title>
        <authorList>
            <person name="Sharmin D."/>
            <person name="Guo Y."/>
            <person name="Nishizawa T."/>
            <person name="Ohshima S."/>
            <person name="Sato Y."/>
            <person name="Takashima Y."/>
            <person name="Narisawa K."/>
            <person name="Ohta H."/>
        </authorList>
    </citation>
    <scope>NUCLEOTIDE SEQUENCE [LARGE SCALE GENOMIC DNA]</scope>
    <source>
        <strain evidence="1 2">B1-EB</strain>
    </source>
</reference>
<evidence type="ECO:0000313" key="1">
    <source>
        <dbReference type="EMBL" id="BBE09244.1"/>
    </source>
</evidence>
<dbReference type="EMBL" id="AP018150">
    <property type="protein sequence ID" value="BBE09244.1"/>
    <property type="molecule type" value="Genomic_DNA"/>
</dbReference>
<dbReference type="KEGG" id="mcys:MCB1EB_1083"/>
<organism evidence="1 2">
    <name type="scientific">Mycoavidus cysteinexigens</name>
    <dbReference type="NCBI Taxonomy" id="1553431"/>
    <lineage>
        <taxon>Bacteria</taxon>
        <taxon>Pseudomonadati</taxon>
        <taxon>Pseudomonadota</taxon>
        <taxon>Betaproteobacteria</taxon>
        <taxon>Burkholderiales</taxon>
        <taxon>Burkholderiaceae</taxon>
        <taxon>Mycoavidus</taxon>
    </lineage>
</organism>